<comment type="caution">
    <text evidence="6">The sequence shown here is derived from an EMBL/GenBank/DDBJ whole genome shotgun (WGS) entry which is preliminary data.</text>
</comment>
<keyword evidence="3 5" id="KW-1133">Transmembrane helix</keyword>
<dbReference type="OMA" id="CVDITHA"/>
<accession>A0A2T7PG39</accession>
<dbReference type="Proteomes" id="UP000245119">
    <property type="component" value="Linkage Group LG4"/>
</dbReference>
<evidence type="ECO:0000256" key="4">
    <source>
        <dbReference type="ARBA" id="ARBA00023136"/>
    </source>
</evidence>
<feature type="transmembrane region" description="Helical" evidence="5">
    <location>
        <begin position="136"/>
        <end position="162"/>
    </location>
</feature>
<dbReference type="EMBL" id="PZQS01000004">
    <property type="protein sequence ID" value="PVD32385.1"/>
    <property type="molecule type" value="Genomic_DNA"/>
</dbReference>
<evidence type="ECO:0000256" key="2">
    <source>
        <dbReference type="ARBA" id="ARBA00022692"/>
    </source>
</evidence>
<reference evidence="6 7" key="1">
    <citation type="submission" date="2018-04" db="EMBL/GenBank/DDBJ databases">
        <title>The genome of golden apple snail Pomacea canaliculata provides insight into stress tolerance and invasive adaptation.</title>
        <authorList>
            <person name="Liu C."/>
            <person name="Liu B."/>
            <person name="Ren Y."/>
            <person name="Zhang Y."/>
            <person name="Wang H."/>
            <person name="Li S."/>
            <person name="Jiang F."/>
            <person name="Yin L."/>
            <person name="Zhang G."/>
            <person name="Qian W."/>
            <person name="Fan W."/>
        </authorList>
    </citation>
    <scope>NUCLEOTIDE SEQUENCE [LARGE SCALE GENOMIC DNA]</scope>
    <source>
        <strain evidence="6">SZHN2017</strain>
        <tissue evidence="6">Muscle</tissue>
    </source>
</reference>
<dbReference type="PROSITE" id="PS51257">
    <property type="entry name" value="PROKAR_LIPOPROTEIN"/>
    <property type="match status" value="1"/>
</dbReference>
<sequence>MFEPEAKSAVWGISPVLFIVGCTYHILSIALPHWLASANVHLGLWDYCVTGGPCVGIAEIISDSDWGWYRTVQGLEIAATVFVLTALVTGLMRVNLGHNIWQTACGLCAFAAGIFSVAGSVVYGKNYTDFSNVTLSWAYVFNVVSGSMTLASGPIMVVDAIVYSH</sequence>
<dbReference type="Gene3D" id="1.20.140.150">
    <property type="match status" value="1"/>
</dbReference>
<dbReference type="OrthoDB" id="6137892at2759"/>
<feature type="transmembrane region" description="Helical" evidence="5">
    <location>
        <begin position="104"/>
        <end position="124"/>
    </location>
</feature>
<evidence type="ECO:0000313" key="6">
    <source>
        <dbReference type="EMBL" id="PVD32385.1"/>
    </source>
</evidence>
<comment type="subcellular location">
    <subcellularLocation>
        <location evidence="1">Membrane</location>
        <topology evidence="1">Multi-pass membrane protein</topology>
    </subcellularLocation>
</comment>
<keyword evidence="4 5" id="KW-0472">Membrane</keyword>
<evidence type="ECO:0000256" key="5">
    <source>
        <dbReference type="SAM" id="Phobius"/>
    </source>
</evidence>
<name>A0A2T7PG39_POMCA</name>
<dbReference type="GO" id="GO:0016020">
    <property type="term" value="C:membrane"/>
    <property type="evidence" value="ECO:0007669"/>
    <property type="project" value="UniProtKB-SubCell"/>
</dbReference>
<feature type="transmembrane region" description="Helical" evidence="5">
    <location>
        <begin position="72"/>
        <end position="92"/>
    </location>
</feature>
<protein>
    <submittedName>
        <fullName evidence="6">Uncharacterized protein</fullName>
    </submittedName>
</protein>
<dbReference type="InterPro" id="IPR004031">
    <property type="entry name" value="PMP22/EMP/MP20/Claudin"/>
</dbReference>
<evidence type="ECO:0000313" key="7">
    <source>
        <dbReference type="Proteomes" id="UP000245119"/>
    </source>
</evidence>
<evidence type="ECO:0000256" key="3">
    <source>
        <dbReference type="ARBA" id="ARBA00022989"/>
    </source>
</evidence>
<dbReference type="Pfam" id="PF00822">
    <property type="entry name" value="PMP22_Claudin"/>
    <property type="match status" value="1"/>
</dbReference>
<feature type="transmembrane region" description="Helical" evidence="5">
    <location>
        <begin position="12"/>
        <end position="35"/>
    </location>
</feature>
<gene>
    <name evidence="6" type="ORF">C0Q70_07819</name>
</gene>
<dbReference type="AlphaFoldDB" id="A0A2T7PG39"/>
<evidence type="ECO:0000256" key="1">
    <source>
        <dbReference type="ARBA" id="ARBA00004141"/>
    </source>
</evidence>
<proteinExistence type="predicted"/>
<keyword evidence="2 5" id="KW-0812">Transmembrane</keyword>
<organism evidence="6 7">
    <name type="scientific">Pomacea canaliculata</name>
    <name type="common">Golden apple snail</name>
    <dbReference type="NCBI Taxonomy" id="400727"/>
    <lineage>
        <taxon>Eukaryota</taxon>
        <taxon>Metazoa</taxon>
        <taxon>Spiralia</taxon>
        <taxon>Lophotrochozoa</taxon>
        <taxon>Mollusca</taxon>
        <taxon>Gastropoda</taxon>
        <taxon>Caenogastropoda</taxon>
        <taxon>Architaenioglossa</taxon>
        <taxon>Ampullarioidea</taxon>
        <taxon>Ampullariidae</taxon>
        <taxon>Pomacea</taxon>
    </lineage>
</organism>
<keyword evidence="7" id="KW-1185">Reference proteome</keyword>